<comment type="caution">
    <text evidence="2">The sequence shown here is derived from an EMBL/GenBank/DDBJ whole genome shotgun (WGS) entry which is preliminary data.</text>
</comment>
<reference evidence="2" key="1">
    <citation type="submission" date="2022-08" db="EMBL/GenBank/DDBJ databases">
        <authorList>
            <person name="Giroux E."/>
            <person name="Giroux E."/>
        </authorList>
    </citation>
    <scope>NUCLEOTIDE SEQUENCE</scope>
    <source>
        <strain evidence="2">H1091258</strain>
    </source>
</reference>
<name>A0A9W4RKF6_9PEZI</name>
<keyword evidence="3" id="KW-1185">Reference proteome</keyword>
<dbReference type="Pfam" id="PF20183">
    <property type="entry name" value="DUF6546"/>
    <property type="match status" value="1"/>
</dbReference>
<protein>
    <recommendedName>
        <fullName evidence="1">DUF6546 domain-containing protein</fullName>
    </recommendedName>
</protein>
<accession>A0A9W4RKF6</accession>
<feature type="domain" description="DUF6546" evidence="1">
    <location>
        <begin position="90"/>
        <end position="290"/>
    </location>
</feature>
<dbReference type="AlphaFoldDB" id="A0A9W4RKF6"/>
<proteinExistence type="predicted"/>
<gene>
    <name evidence="2" type="ORF">CGXH109_LOCUS20584</name>
</gene>
<evidence type="ECO:0000313" key="3">
    <source>
        <dbReference type="Proteomes" id="UP001152533"/>
    </source>
</evidence>
<evidence type="ECO:0000313" key="2">
    <source>
        <dbReference type="EMBL" id="CAI0642978.1"/>
    </source>
</evidence>
<dbReference type="InterPro" id="IPR046676">
    <property type="entry name" value="DUF6546"/>
</dbReference>
<dbReference type="Proteomes" id="UP001152533">
    <property type="component" value="Unassembled WGS sequence"/>
</dbReference>
<dbReference type="EMBL" id="CAMGZC010000083">
    <property type="protein sequence ID" value="CAI0642978.1"/>
    <property type="molecule type" value="Genomic_DNA"/>
</dbReference>
<organism evidence="2 3">
    <name type="scientific">Colletotrichum noveboracense</name>
    <dbReference type="NCBI Taxonomy" id="2664923"/>
    <lineage>
        <taxon>Eukaryota</taxon>
        <taxon>Fungi</taxon>
        <taxon>Dikarya</taxon>
        <taxon>Ascomycota</taxon>
        <taxon>Pezizomycotina</taxon>
        <taxon>Sordariomycetes</taxon>
        <taxon>Hypocreomycetidae</taxon>
        <taxon>Glomerellales</taxon>
        <taxon>Glomerellaceae</taxon>
        <taxon>Colletotrichum</taxon>
        <taxon>Colletotrichum gloeosporioides species complex</taxon>
    </lineage>
</organism>
<evidence type="ECO:0000259" key="1">
    <source>
        <dbReference type="Pfam" id="PF20183"/>
    </source>
</evidence>
<sequence length="306" mass="35309">MHLPLESVKGSLDCDRCLSLPRGQGDVPLVKAVTKFIFRRQCRRQIDPKALGYLFNRLPRLQSVVYEPWQRSGQVLIVDSLDLDTIKYHLPRSLKRVSIFENTDKCILKAHRWLKPLTSGVWRSELPILGRIFAKRSLDFEKLSVAFLIDSNDFFQSCQQEWIWEHLSLLCLTARTLTQTNHPDVISSTLKSAAAAALSMPCLHTMTLWNSVQSEACKFIYSAESGSTSVSWKGTWNLQMEPSMIHDWQKVAQKYTRYNLQIIQEPEILVQVESHSHAVELLEFPAEVIDPISLWQMRKEEQFGQH</sequence>